<dbReference type="GO" id="GO:0016020">
    <property type="term" value="C:membrane"/>
    <property type="evidence" value="ECO:0007669"/>
    <property type="project" value="InterPro"/>
</dbReference>
<keyword evidence="3" id="KW-1185">Reference proteome</keyword>
<reference evidence="2 3" key="1">
    <citation type="submission" date="2018-09" db="EMBL/GenBank/DDBJ databases">
        <title>Genome sequencing of Lachnoanaerobaculum umeaense DSM 23576.</title>
        <authorList>
            <person name="Kook J.-K."/>
            <person name="Park S.-N."/>
            <person name="Lim Y.K."/>
        </authorList>
    </citation>
    <scope>NUCLEOTIDE SEQUENCE [LARGE SCALE GENOMIC DNA]</scope>
    <source>
        <strain evidence="3">DSM 23576 \ CCUG 58757</strain>
    </source>
</reference>
<dbReference type="Proteomes" id="UP000265562">
    <property type="component" value="Chromosome"/>
</dbReference>
<sequence length="290" mass="31752">MEKKFRIRGEIYLLLSGFFFGLQPFFAKIIYAHGGDAYSLLFLRFLVSGTVFAVISTLLGESMRISRDEFVSILILSIPESAMCMLLFLSYGYISSGLASTLHFSYPAAVILLELLIFRKKISKIKLLCLLFCAIGIGVFYQPDGNINVLGMIMALASGVGYAIYILVLTHGKASRIPVVKMSAWLSYLLVIEVAAIMLAFGKFKFEMDATAIGMSVFMAAVISTLALATFQVGAHMCGAQTAALLSTIEPVSSILLGVIFLGEHMSLRIFVGICFILMSIVIQIKEKKE</sequence>
<dbReference type="PANTHER" id="PTHR22911:SF137">
    <property type="entry name" value="SOLUTE CARRIER FAMILY 35 MEMBER G2-RELATED"/>
    <property type="match status" value="1"/>
</dbReference>
<dbReference type="RefSeq" id="WP_111525851.1">
    <property type="nucleotide sequence ID" value="NZ_CP032364.1"/>
</dbReference>
<dbReference type="Pfam" id="PF00892">
    <property type="entry name" value="EamA"/>
    <property type="match status" value="2"/>
</dbReference>
<organism evidence="2 3">
    <name type="scientific">Lachnoanaerobaculum umeaense</name>
    <dbReference type="NCBI Taxonomy" id="617123"/>
    <lineage>
        <taxon>Bacteria</taxon>
        <taxon>Bacillati</taxon>
        <taxon>Bacillota</taxon>
        <taxon>Clostridia</taxon>
        <taxon>Lachnospirales</taxon>
        <taxon>Lachnospiraceae</taxon>
        <taxon>Lachnoanaerobaculum</taxon>
    </lineage>
</organism>
<accession>A0A385Q178</accession>
<evidence type="ECO:0000256" key="1">
    <source>
        <dbReference type="ARBA" id="ARBA00007362"/>
    </source>
</evidence>
<gene>
    <name evidence="2" type="ORF">D4A81_09320</name>
</gene>
<evidence type="ECO:0000313" key="2">
    <source>
        <dbReference type="EMBL" id="AYB00121.1"/>
    </source>
</evidence>
<proteinExistence type="inferred from homology"/>
<dbReference type="SUPFAM" id="SSF103481">
    <property type="entry name" value="Multidrug resistance efflux transporter EmrE"/>
    <property type="match status" value="2"/>
</dbReference>
<dbReference type="KEGG" id="lua:D4A81_09320"/>
<dbReference type="InterPro" id="IPR000620">
    <property type="entry name" value="EamA_dom"/>
</dbReference>
<name>A0A385Q178_9FIRM</name>
<evidence type="ECO:0000313" key="3">
    <source>
        <dbReference type="Proteomes" id="UP000265562"/>
    </source>
</evidence>
<dbReference type="PANTHER" id="PTHR22911">
    <property type="entry name" value="ACYL-MALONYL CONDENSING ENZYME-RELATED"/>
    <property type="match status" value="1"/>
</dbReference>
<protein>
    <submittedName>
        <fullName evidence="2">EamA family transporter</fullName>
    </submittedName>
</protein>
<comment type="similarity">
    <text evidence="1">Belongs to the EamA transporter family.</text>
</comment>
<dbReference type="AlphaFoldDB" id="A0A385Q178"/>
<dbReference type="InterPro" id="IPR037185">
    <property type="entry name" value="EmrE-like"/>
</dbReference>
<dbReference type="OrthoDB" id="9808556at2"/>
<dbReference type="EMBL" id="CP032364">
    <property type="protein sequence ID" value="AYB00121.1"/>
    <property type="molecule type" value="Genomic_DNA"/>
</dbReference>